<comment type="caution">
    <text evidence="1">The sequence shown here is derived from an EMBL/GenBank/DDBJ whole genome shotgun (WGS) entry which is preliminary data.</text>
</comment>
<gene>
    <name evidence="1" type="ORF">AOQ71_13240</name>
</gene>
<dbReference type="OrthoDB" id="7068994at2"/>
<dbReference type="AlphaFoldDB" id="A0A0R3E1D2"/>
<dbReference type="EMBL" id="LJYG01000049">
    <property type="protein sequence ID" value="KRQ14238.1"/>
    <property type="molecule type" value="Genomic_DNA"/>
</dbReference>
<proteinExistence type="predicted"/>
<dbReference type="Proteomes" id="UP000051936">
    <property type="component" value="Unassembled WGS sequence"/>
</dbReference>
<protein>
    <submittedName>
        <fullName evidence="1">Uncharacterized protein</fullName>
    </submittedName>
</protein>
<dbReference type="RefSeq" id="WP_057747016.1">
    <property type="nucleotide sequence ID" value="NZ_LJYG01000049.1"/>
</dbReference>
<keyword evidence="2" id="KW-1185">Reference proteome</keyword>
<name>A0A0R3E1D2_9BRAD</name>
<evidence type="ECO:0000313" key="2">
    <source>
        <dbReference type="Proteomes" id="UP000051936"/>
    </source>
</evidence>
<reference evidence="1 2" key="1">
    <citation type="submission" date="2015-09" db="EMBL/GenBank/DDBJ databases">
        <title>Draft Genome Sequence of Bradyrhizobium manausense Strain BR 3351T, a Novel Symbiotic Nitrogen-Fixing Alphaproteobacterium Isolated from Brazilian Amazon Rain Forest.</title>
        <authorList>
            <person name="De Araujo J.L."/>
            <person name="Zilli J.E."/>
        </authorList>
    </citation>
    <scope>NUCLEOTIDE SEQUENCE [LARGE SCALE GENOMIC DNA]</scope>
    <source>
        <strain evidence="1 2">BR3351</strain>
    </source>
</reference>
<organism evidence="1 2">
    <name type="scientific">Bradyrhizobium manausense</name>
    <dbReference type="NCBI Taxonomy" id="989370"/>
    <lineage>
        <taxon>Bacteria</taxon>
        <taxon>Pseudomonadati</taxon>
        <taxon>Pseudomonadota</taxon>
        <taxon>Alphaproteobacteria</taxon>
        <taxon>Hyphomicrobiales</taxon>
        <taxon>Nitrobacteraceae</taxon>
        <taxon>Bradyrhizobium</taxon>
    </lineage>
</organism>
<accession>A0A0R3E1D2</accession>
<evidence type="ECO:0000313" key="1">
    <source>
        <dbReference type="EMBL" id="KRQ14238.1"/>
    </source>
</evidence>
<sequence length="187" mass="20967">MRTYSHFFQTLHDEIGPVGHLGRGTHYSVLRAVSFQDADGGLISEAQFLDFAIIWDEDHDERVIEPIYKLYCSGLLSNFVMFGERKGSMTGIISPFSVASTAYLSKRLQDVCNDMANGDFWTTEIGSFANPSGIISDNDANVALYLANINMLWHLGLKKIDHPISQAAQEAQRTQWMERIMKQSKAG</sequence>